<dbReference type="Gene3D" id="3.40.630.30">
    <property type="match status" value="1"/>
</dbReference>
<evidence type="ECO:0000313" key="1">
    <source>
        <dbReference type="EMBL" id="UOX32842.1"/>
    </source>
</evidence>
<dbReference type="InterPro" id="IPR039968">
    <property type="entry name" value="BcerS-like"/>
</dbReference>
<dbReference type="SUPFAM" id="SSF55729">
    <property type="entry name" value="Acyl-CoA N-acyltransferases (Nat)"/>
    <property type="match status" value="1"/>
</dbReference>
<reference evidence="1" key="2">
    <citation type="submission" date="2022-04" db="EMBL/GenBank/DDBJ databases">
        <title>Complete Genome Sequence of Flavobacterium sediminilitoris YSM-43, Isolated from a Tidal Sediment.</title>
        <authorList>
            <person name="Lee P.A."/>
        </authorList>
    </citation>
    <scope>NUCLEOTIDE SEQUENCE</scope>
    <source>
        <strain evidence="1">YSM-43</strain>
    </source>
</reference>
<evidence type="ECO:0000313" key="2">
    <source>
        <dbReference type="Proteomes" id="UP000830454"/>
    </source>
</evidence>
<dbReference type="PANTHER" id="PTHR41368:SF1">
    <property type="entry name" value="PROTEIN YGHO"/>
    <property type="match status" value="1"/>
</dbReference>
<protein>
    <submittedName>
        <fullName evidence="1">GTP cyclohydrolase</fullName>
    </submittedName>
</protein>
<keyword evidence="2" id="KW-1185">Reference proteome</keyword>
<sequence>MITIKEAVTKKDLKEYILFSFDLYKNNPYWIPPIISEELETFDKTKNPAFQSAEAYFYLAYKNNKIVGKIAAIINWDEVNILKKSKVRFGWFDVIDDIEVTKALLDKVYELGNKHNLEMVEGPIGFSNLDKVGVLIEGFEEMGNMVTWYSMPYYKDHFEKLGLTKEKEYIESSFSFSNIDPTPFNKISTLIQQRYGLKSLNFTKTKDIMPYVDEMFELFNETYSKLQSFVAINDVQKEYFKKKYISFINPEFIKFIVDKDHKMVAFAIVMPGFSEALKKANGKLFPFGFYHLLKARKNSKEAVFYLIGVTPEYQSKGVTSIIFEEYYKVCSAKGIETCVRTPELEENTAIQNLWKHFNTKITKRRRTYSKLLKS</sequence>
<accession>A0ABY4HKV7</accession>
<name>A0ABY4HKV7_9FLAO</name>
<organism evidence="1 2">
    <name type="scientific">Flavobacterium sediminilitoris</name>
    <dbReference type="NCBI Taxonomy" id="2024526"/>
    <lineage>
        <taxon>Bacteria</taxon>
        <taxon>Pseudomonadati</taxon>
        <taxon>Bacteroidota</taxon>
        <taxon>Flavobacteriia</taxon>
        <taxon>Flavobacteriales</taxon>
        <taxon>Flavobacteriaceae</taxon>
        <taxon>Flavobacterium</taxon>
    </lineage>
</organism>
<proteinExistence type="predicted"/>
<gene>
    <name evidence="1" type="ORF">LXD69_12440</name>
</gene>
<dbReference type="InterPro" id="IPR016181">
    <property type="entry name" value="Acyl_CoA_acyltransferase"/>
</dbReference>
<dbReference type="RefSeq" id="WP_045966804.1">
    <property type="nucleotide sequence ID" value="NZ_CP090145.1"/>
</dbReference>
<dbReference type="PANTHER" id="PTHR41368">
    <property type="entry name" value="PROTEIN YGHO"/>
    <property type="match status" value="1"/>
</dbReference>
<reference evidence="1" key="1">
    <citation type="submission" date="2021-12" db="EMBL/GenBank/DDBJ databases">
        <authorList>
            <person name="Cha I.-T."/>
            <person name="Lee K.-E."/>
            <person name="Park S.-J."/>
        </authorList>
    </citation>
    <scope>NUCLEOTIDE SEQUENCE</scope>
    <source>
        <strain evidence="1">YSM-43</strain>
    </source>
</reference>
<dbReference type="Proteomes" id="UP000830454">
    <property type="component" value="Chromosome"/>
</dbReference>
<dbReference type="EMBL" id="CP090145">
    <property type="protein sequence ID" value="UOX32842.1"/>
    <property type="molecule type" value="Genomic_DNA"/>
</dbReference>